<reference evidence="6" key="1">
    <citation type="submission" date="2023-07" db="EMBL/GenBank/DDBJ databases">
        <title>Study on multiphase classification of strain Alteromonas salexigens isolated from the Yellow Sea.</title>
        <authorList>
            <person name="Sun L."/>
        </authorList>
    </citation>
    <scope>NUCLEOTIDE SEQUENCE [LARGE SCALE GENOMIC DNA]</scope>
    <source>
        <strain evidence="6">ASW11-19</strain>
    </source>
</reference>
<evidence type="ECO:0000256" key="1">
    <source>
        <dbReference type="ARBA" id="ARBA00023239"/>
    </source>
</evidence>
<name>A0ABT2VJ47_9ALTE</name>
<comment type="catalytic activity">
    <reaction evidence="3">
        <text>N-acetyl-D-muramate 6-phosphate + H2O = N-acetyl-D-glucosamine 6-phosphate + (R)-lactate</text>
        <dbReference type="Rhea" id="RHEA:26410"/>
        <dbReference type="ChEBI" id="CHEBI:15377"/>
        <dbReference type="ChEBI" id="CHEBI:16004"/>
        <dbReference type="ChEBI" id="CHEBI:57513"/>
        <dbReference type="ChEBI" id="CHEBI:58722"/>
        <dbReference type="EC" id="4.2.1.126"/>
    </reaction>
</comment>
<dbReference type="InterPro" id="IPR040190">
    <property type="entry name" value="MURQ/GCKR"/>
</dbReference>
<dbReference type="CDD" id="cd05007">
    <property type="entry name" value="SIS_Etherase"/>
    <property type="match status" value="1"/>
</dbReference>
<comment type="pathway">
    <text evidence="3">Amino-sugar metabolism; 1,6-anhydro-N-acetylmuramate degradation.</text>
</comment>
<feature type="active site" description="Proton donor" evidence="3">
    <location>
        <position position="93"/>
    </location>
</feature>
<protein>
    <recommendedName>
        <fullName evidence="3">N-acetylmuramic acid 6-phosphate etherase</fullName>
        <shortName evidence="3">MurNAc-6-P etherase</shortName>
        <ecNumber evidence="3">4.2.1.126</ecNumber>
    </recommendedName>
    <alternativeName>
        <fullName evidence="3">N-acetylmuramic acid 6-phosphate hydrolase</fullName>
    </alternativeName>
    <alternativeName>
        <fullName evidence="3">N-acetylmuramic acid 6-phosphate lyase</fullName>
    </alternativeName>
</protein>
<accession>A0ABT2VJ47</accession>
<gene>
    <name evidence="3 5" type="primary">murQ</name>
    <name evidence="5" type="ORF">OCL06_01255</name>
</gene>
<comment type="pathway">
    <text evidence="3">Cell wall biogenesis; peptidoglycan recycling.</text>
</comment>
<dbReference type="PANTHER" id="PTHR10088">
    <property type="entry name" value="GLUCOKINASE REGULATORY PROTEIN"/>
    <property type="match status" value="1"/>
</dbReference>
<dbReference type="SUPFAM" id="SSF53697">
    <property type="entry name" value="SIS domain"/>
    <property type="match status" value="1"/>
</dbReference>
<dbReference type="NCBIfam" id="NF003915">
    <property type="entry name" value="PRK05441.1"/>
    <property type="match status" value="1"/>
</dbReference>
<evidence type="ECO:0000256" key="3">
    <source>
        <dbReference type="HAMAP-Rule" id="MF_00068"/>
    </source>
</evidence>
<dbReference type="Gene3D" id="3.40.50.10490">
    <property type="entry name" value="Glucose-6-phosphate isomerase like protein, domain 1"/>
    <property type="match status" value="1"/>
</dbReference>
<dbReference type="Pfam" id="PF20741">
    <property type="entry name" value="GKRP-like_C"/>
    <property type="match status" value="1"/>
</dbReference>
<comment type="caution">
    <text evidence="5">The sequence shown here is derived from an EMBL/GenBank/DDBJ whole genome shotgun (WGS) entry which is preliminary data.</text>
</comment>
<dbReference type="PROSITE" id="PS51464">
    <property type="entry name" value="SIS"/>
    <property type="match status" value="1"/>
</dbReference>
<dbReference type="PANTHER" id="PTHR10088:SF4">
    <property type="entry name" value="GLUCOKINASE REGULATORY PROTEIN"/>
    <property type="match status" value="1"/>
</dbReference>
<dbReference type="NCBIfam" id="TIGR00274">
    <property type="entry name" value="N-acetylmuramic acid 6-phosphate etherase"/>
    <property type="match status" value="1"/>
</dbReference>
<evidence type="ECO:0000256" key="2">
    <source>
        <dbReference type="ARBA" id="ARBA00023277"/>
    </source>
</evidence>
<feature type="domain" description="SIS" evidence="4">
    <location>
        <begin position="65"/>
        <end position="228"/>
    </location>
</feature>
<dbReference type="Proteomes" id="UP001209257">
    <property type="component" value="Unassembled WGS sequence"/>
</dbReference>
<dbReference type="Gene3D" id="1.10.8.1080">
    <property type="match status" value="1"/>
</dbReference>
<keyword evidence="6" id="KW-1185">Reference proteome</keyword>
<comment type="miscellaneous">
    <text evidence="3">A lyase-type mechanism (elimination/hydration) is suggested for the cleavage of the lactyl ether bond of MurNAc 6-phosphate, with the formation of an alpha,beta-unsaturated aldehyde intermediate with (E)-stereochemistry, followed by the syn addition of water to give product.</text>
</comment>
<sequence length="308" mass="32323">MTTPDAHSLLAELDRIVSEGRNPETMDIDVLSTEGILACINHEDARVAPAVASELPAIAEAVDTIVSKLQQGGRLIYTGAGTSGRLGILDAVECRPTFSVPDTLVRGVIAGGDTAITQAVEGAEDDEAQGQRDLEQLDLKASDVVVGLSASGRTPYVLGALRYANSIGCATVGVACTPQAPVLREASMAICPEVGPECLTGSTRMKAGTAQKLVLNMLSTATMIKLGKTYQNLMVDVNASNHKLRARAKRIVMQATECDEASAEHALAQANQQAKVAILMLLTDIDADEARSRLAANDGFLRRAATPS</sequence>
<evidence type="ECO:0000259" key="4">
    <source>
        <dbReference type="PROSITE" id="PS51464"/>
    </source>
</evidence>
<dbReference type="InterPro" id="IPR005488">
    <property type="entry name" value="Etherase_MurQ"/>
</dbReference>
<keyword evidence="2 3" id="KW-0119">Carbohydrate metabolism</keyword>
<dbReference type="EMBL" id="JAOTJC010000004">
    <property type="protein sequence ID" value="MCU7553220.1"/>
    <property type="molecule type" value="Genomic_DNA"/>
</dbReference>
<evidence type="ECO:0000313" key="5">
    <source>
        <dbReference type="EMBL" id="MCU7553220.1"/>
    </source>
</evidence>
<dbReference type="HAMAP" id="MF_00068">
    <property type="entry name" value="MurQ"/>
    <property type="match status" value="1"/>
</dbReference>
<dbReference type="InterPro" id="IPR001347">
    <property type="entry name" value="SIS_dom"/>
</dbReference>
<dbReference type="RefSeq" id="WP_262991923.1">
    <property type="nucleotide sequence ID" value="NZ_JAOTJC010000004.1"/>
</dbReference>
<dbReference type="GO" id="GO:0016829">
    <property type="term" value="F:lyase activity"/>
    <property type="evidence" value="ECO:0007669"/>
    <property type="project" value="UniProtKB-KW"/>
</dbReference>
<dbReference type="EC" id="4.2.1.126" evidence="3"/>
<dbReference type="Pfam" id="PF22645">
    <property type="entry name" value="GKRP_SIS_N"/>
    <property type="match status" value="1"/>
</dbReference>
<keyword evidence="1 3" id="KW-0456">Lyase</keyword>
<comment type="similarity">
    <text evidence="3">Belongs to the GCKR-like family. MurNAc-6-P etherase subfamily.</text>
</comment>
<dbReference type="NCBIfam" id="NF009222">
    <property type="entry name" value="PRK12570.1"/>
    <property type="match status" value="1"/>
</dbReference>
<comment type="subunit">
    <text evidence="3">Homodimer.</text>
</comment>
<organism evidence="5 6">
    <name type="scientific">Alteromonas salexigens</name>
    <dbReference type="NCBI Taxonomy" id="2982530"/>
    <lineage>
        <taxon>Bacteria</taxon>
        <taxon>Pseudomonadati</taxon>
        <taxon>Pseudomonadota</taxon>
        <taxon>Gammaproteobacteria</taxon>
        <taxon>Alteromonadales</taxon>
        <taxon>Alteromonadaceae</taxon>
        <taxon>Alteromonas/Salinimonas group</taxon>
        <taxon>Alteromonas</taxon>
    </lineage>
</organism>
<dbReference type="PROSITE" id="PS01272">
    <property type="entry name" value="GCKR"/>
    <property type="match status" value="1"/>
</dbReference>
<comment type="function">
    <text evidence="3">Specifically catalyzes the cleavage of the D-lactyl ether substituent of MurNAc 6-phosphate, producing GlcNAc 6-phosphate and D-lactate. Together with AnmK, is also required for the utilization of anhydro-N-acetylmuramic acid (anhMurNAc) either imported from the medium or derived from its own cell wall murein, and thus plays a role in cell wall recycling.</text>
</comment>
<comment type="pathway">
    <text evidence="3">Amino-sugar metabolism; N-acetylmuramate degradation.</text>
</comment>
<dbReference type="InterPro" id="IPR005486">
    <property type="entry name" value="Glucokinase_regulatory_CS"/>
</dbReference>
<feature type="active site" evidence="3">
    <location>
        <position position="124"/>
    </location>
</feature>
<proteinExistence type="inferred from homology"/>
<evidence type="ECO:0000313" key="6">
    <source>
        <dbReference type="Proteomes" id="UP001209257"/>
    </source>
</evidence>
<dbReference type="InterPro" id="IPR046348">
    <property type="entry name" value="SIS_dom_sf"/>
</dbReference>